<protein>
    <submittedName>
        <fullName evidence="2">Antibiotic biosynthesis monooxygenase</fullName>
    </submittedName>
</protein>
<dbReference type="InterPro" id="IPR007138">
    <property type="entry name" value="ABM_dom"/>
</dbReference>
<dbReference type="Proteomes" id="UP001141950">
    <property type="component" value="Unassembled WGS sequence"/>
</dbReference>
<evidence type="ECO:0000259" key="1">
    <source>
        <dbReference type="PROSITE" id="PS51725"/>
    </source>
</evidence>
<dbReference type="PROSITE" id="PS51725">
    <property type="entry name" value="ABM"/>
    <property type="match status" value="1"/>
</dbReference>
<evidence type="ECO:0000313" key="2">
    <source>
        <dbReference type="EMBL" id="MCR2806420.1"/>
    </source>
</evidence>
<name>A0A9X2SAX1_9BACL</name>
<dbReference type="AlphaFoldDB" id="A0A9X2SAX1"/>
<feature type="domain" description="ABM" evidence="1">
    <location>
        <begin position="1"/>
        <end position="87"/>
    </location>
</feature>
<gene>
    <name evidence="2" type="ORF">NQZ67_21295</name>
</gene>
<organism evidence="2 3">
    <name type="scientific">Paenibacillus soyae</name>
    <dbReference type="NCBI Taxonomy" id="2969249"/>
    <lineage>
        <taxon>Bacteria</taxon>
        <taxon>Bacillati</taxon>
        <taxon>Bacillota</taxon>
        <taxon>Bacilli</taxon>
        <taxon>Bacillales</taxon>
        <taxon>Paenibacillaceae</taxon>
        <taxon>Paenibacillus</taxon>
    </lineage>
</organism>
<sequence length="95" mass="10326">MTGKLTAQPGKREELADILLQAAEGMKDNADCELYLVNVSEDDPDAIWVMELWRSAEAHTNSLKDPAAIALIQQARPLIAAIEPVKLRPVGGKGF</sequence>
<dbReference type="GO" id="GO:0004497">
    <property type="term" value="F:monooxygenase activity"/>
    <property type="evidence" value="ECO:0007669"/>
    <property type="project" value="UniProtKB-KW"/>
</dbReference>
<proteinExistence type="predicted"/>
<dbReference type="InterPro" id="IPR011008">
    <property type="entry name" value="Dimeric_a/b-barrel"/>
</dbReference>
<keyword evidence="2" id="KW-0503">Monooxygenase</keyword>
<dbReference type="Gene3D" id="3.30.70.100">
    <property type="match status" value="1"/>
</dbReference>
<comment type="caution">
    <text evidence="2">The sequence shown here is derived from an EMBL/GenBank/DDBJ whole genome shotgun (WGS) entry which is preliminary data.</text>
</comment>
<keyword evidence="2" id="KW-0560">Oxidoreductase</keyword>
<accession>A0A9X2SAX1</accession>
<evidence type="ECO:0000313" key="3">
    <source>
        <dbReference type="Proteomes" id="UP001141950"/>
    </source>
</evidence>
<dbReference type="SUPFAM" id="SSF54909">
    <property type="entry name" value="Dimeric alpha+beta barrel"/>
    <property type="match status" value="1"/>
</dbReference>
<dbReference type="EMBL" id="JANIPJ010000017">
    <property type="protein sequence ID" value="MCR2806420.1"/>
    <property type="molecule type" value="Genomic_DNA"/>
</dbReference>
<dbReference type="RefSeq" id="WP_257449851.1">
    <property type="nucleotide sequence ID" value="NZ_JANIPJ010000017.1"/>
</dbReference>
<keyword evidence="3" id="KW-1185">Reference proteome</keyword>
<reference evidence="2" key="1">
    <citation type="submission" date="2022-08" db="EMBL/GenBank/DDBJ databases">
        <title>The genomic sequence of strain Paenibacillus sp. SCIV0701.</title>
        <authorList>
            <person name="Zhao H."/>
        </authorList>
    </citation>
    <scope>NUCLEOTIDE SEQUENCE</scope>
    <source>
        <strain evidence="2">SCIV0701</strain>
    </source>
</reference>
<dbReference type="Pfam" id="PF03992">
    <property type="entry name" value="ABM"/>
    <property type="match status" value="1"/>
</dbReference>